<feature type="transmembrane region" description="Helical" evidence="5">
    <location>
        <begin position="250"/>
        <end position="275"/>
    </location>
</feature>
<feature type="transmembrane region" description="Helical" evidence="5">
    <location>
        <begin position="305"/>
        <end position="327"/>
    </location>
</feature>
<evidence type="ECO:0000256" key="5">
    <source>
        <dbReference type="SAM" id="Phobius"/>
    </source>
</evidence>
<dbReference type="PANTHER" id="PTHR11785:SF382">
    <property type="entry name" value="LOW-AFFINITY METHIONINE PERMEASE"/>
    <property type="match status" value="1"/>
</dbReference>
<dbReference type="eggNOG" id="KOG1287">
    <property type="taxonomic scope" value="Eukaryota"/>
</dbReference>
<dbReference type="InterPro" id="IPR002293">
    <property type="entry name" value="AA/rel_permease1"/>
</dbReference>
<dbReference type="PANTHER" id="PTHR11785">
    <property type="entry name" value="AMINO ACID TRANSPORTER"/>
    <property type="match status" value="1"/>
</dbReference>
<dbReference type="EMBL" id="CH408156">
    <property type="protein sequence ID" value="EDK37258.2"/>
    <property type="molecule type" value="Genomic_DNA"/>
</dbReference>
<feature type="transmembrane region" description="Helical" evidence="5">
    <location>
        <begin position="25"/>
        <end position="49"/>
    </location>
</feature>
<feature type="transmembrane region" description="Helical" evidence="5">
    <location>
        <begin position="378"/>
        <end position="397"/>
    </location>
</feature>
<dbReference type="VEuPathDB" id="FungiDB:PGUG_01356"/>
<dbReference type="KEGG" id="pgu:PGUG_01356"/>
<dbReference type="RefSeq" id="XP_001485685.2">
    <property type="nucleotide sequence ID" value="XM_001485635.1"/>
</dbReference>
<keyword evidence="3 5" id="KW-1133">Transmembrane helix</keyword>
<accession>A5DDK5</accession>
<evidence type="ECO:0000256" key="3">
    <source>
        <dbReference type="ARBA" id="ARBA00022989"/>
    </source>
</evidence>
<feature type="transmembrane region" description="Helical" evidence="5">
    <location>
        <begin position="102"/>
        <end position="124"/>
    </location>
</feature>
<proteinExistence type="predicted"/>
<feature type="transmembrane region" description="Helical" evidence="5">
    <location>
        <begin position="170"/>
        <end position="193"/>
    </location>
</feature>
<dbReference type="HOGENOM" id="CLU_013661_4_1_1"/>
<keyword evidence="7" id="KW-1185">Reference proteome</keyword>
<dbReference type="STRING" id="294746.A5DDK5"/>
<evidence type="ECO:0008006" key="8">
    <source>
        <dbReference type="Google" id="ProtNLM"/>
    </source>
</evidence>
<evidence type="ECO:0000313" key="6">
    <source>
        <dbReference type="EMBL" id="EDK37258.2"/>
    </source>
</evidence>
<gene>
    <name evidence="6" type="ORF">PGUG_01356</name>
</gene>
<dbReference type="GO" id="GO:0016020">
    <property type="term" value="C:membrane"/>
    <property type="evidence" value="ECO:0007669"/>
    <property type="project" value="UniProtKB-SubCell"/>
</dbReference>
<evidence type="ECO:0000256" key="2">
    <source>
        <dbReference type="ARBA" id="ARBA00022692"/>
    </source>
</evidence>
<dbReference type="GO" id="GO:0015179">
    <property type="term" value="F:L-amino acid transmembrane transporter activity"/>
    <property type="evidence" value="ECO:0007669"/>
    <property type="project" value="TreeGrafter"/>
</dbReference>
<evidence type="ECO:0000256" key="4">
    <source>
        <dbReference type="ARBA" id="ARBA00023136"/>
    </source>
</evidence>
<dbReference type="Pfam" id="PF13520">
    <property type="entry name" value="AA_permease_2"/>
    <property type="match status" value="1"/>
</dbReference>
<feature type="transmembrane region" description="Helical" evidence="5">
    <location>
        <begin position="348"/>
        <end position="366"/>
    </location>
</feature>
<feature type="transmembrane region" description="Helical" evidence="5">
    <location>
        <begin position="474"/>
        <end position="496"/>
    </location>
</feature>
<dbReference type="OrthoDB" id="5982228at2759"/>
<evidence type="ECO:0000313" key="7">
    <source>
        <dbReference type="Proteomes" id="UP000001997"/>
    </source>
</evidence>
<sequence>MLVPTLSDEVSVPGRRFQKLSSISCMSLIINKMVGTGIFSTPAIIFKYLEGNVKLYLFLWLVGGIVIFSGFAIFLEFALNLPFRNGGEKNYLIRGFPRAPKGLLGCIYSFSIVLLGFSSGNSYAFGKYVVYAATGRDDGGHEGLVKAIGVACITGCALLHVNFSNHGTALFNILGVFKILVLFLIIGSGFLVWTGLVSPLHQTEAATNFGASGSPSSYAIAAALLEIIYSFKGWENANYVLNEMENPYKVLVFAAPAAVSLVTLLYFLVILSYLVVIPKSELLDSGVLVAGIFFTKIFGESITSRILPLVISLSNLGNVLVVCFAHAHVNQELAMNNYLPFSSYFQNINHAIWLHWFVTVLVLVVPPSQDIYEFVVNLYIYPGTWINVLLTVGLIYLKLNSSEQWGTDYSNASPTEDSDSSFTELDHLINAQHKCPKMSAPTICVVIFLLANLFLAIFPFVPPPSSSSAANSSVPYWCFPVVGTSVLLMGGAWFFLREYRKSTSTLYETRLQHFIDIHAILHLYLVGLGFLQAIHCTRTGSPQFSTILKSSDTNHGLIIEWFRLRHAQEMG</sequence>
<feature type="transmembrane region" description="Helical" evidence="5">
    <location>
        <begin position="442"/>
        <end position="462"/>
    </location>
</feature>
<keyword evidence="4 5" id="KW-0472">Membrane</keyword>
<dbReference type="Proteomes" id="UP000001997">
    <property type="component" value="Unassembled WGS sequence"/>
</dbReference>
<evidence type="ECO:0000256" key="1">
    <source>
        <dbReference type="ARBA" id="ARBA00004141"/>
    </source>
</evidence>
<protein>
    <recommendedName>
        <fullName evidence="8">Amino acid permease/ SLC12A domain-containing protein</fullName>
    </recommendedName>
</protein>
<name>A5DDK5_PICGU</name>
<dbReference type="OMA" id="YPGTWIN"/>
<dbReference type="AlphaFoldDB" id="A5DDK5"/>
<keyword evidence="2 5" id="KW-0812">Transmembrane</keyword>
<dbReference type="GeneID" id="5128236"/>
<reference evidence="6 7" key="1">
    <citation type="journal article" date="2009" name="Nature">
        <title>Evolution of pathogenicity and sexual reproduction in eight Candida genomes.</title>
        <authorList>
            <person name="Butler G."/>
            <person name="Rasmussen M.D."/>
            <person name="Lin M.F."/>
            <person name="Santos M.A."/>
            <person name="Sakthikumar S."/>
            <person name="Munro C.A."/>
            <person name="Rheinbay E."/>
            <person name="Grabherr M."/>
            <person name="Forche A."/>
            <person name="Reedy J.L."/>
            <person name="Agrafioti I."/>
            <person name="Arnaud M.B."/>
            <person name="Bates S."/>
            <person name="Brown A.J."/>
            <person name="Brunke S."/>
            <person name="Costanzo M.C."/>
            <person name="Fitzpatrick D.A."/>
            <person name="de Groot P.W."/>
            <person name="Harris D."/>
            <person name="Hoyer L.L."/>
            <person name="Hube B."/>
            <person name="Klis F.M."/>
            <person name="Kodira C."/>
            <person name="Lennard N."/>
            <person name="Logue M.E."/>
            <person name="Martin R."/>
            <person name="Neiman A.M."/>
            <person name="Nikolaou E."/>
            <person name="Quail M.A."/>
            <person name="Quinn J."/>
            <person name="Santos M.C."/>
            <person name="Schmitzberger F.F."/>
            <person name="Sherlock G."/>
            <person name="Shah P."/>
            <person name="Silverstein K.A."/>
            <person name="Skrzypek M.S."/>
            <person name="Soll D."/>
            <person name="Staggs R."/>
            <person name="Stansfield I."/>
            <person name="Stumpf M.P."/>
            <person name="Sudbery P.E."/>
            <person name="Srikantha T."/>
            <person name="Zeng Q."/>
            <person name="Berman J."/>
            <person name="Berriman M."/>
            <person name="Heitman J."/>
            <person name="Gow N.A."/>
            <person name="Lorenz M.C."/>
            <person name="Birren B.W."/>
            <person name="Kellis M."/>
            <person name="Cuomo C.A."/>
        </authorList>
    </citation>
    <scope>NUCLEOTIDE SEQUENCE [LARGE SCALE GENOMIC DNA]</scope>
    <source>
        <strain evidence="7">ATCC 6260 / CBS 566 / DSM 6381 / JCM 1539 / NBRC 10279 / NRRL Y-324</strain>
    </source>
</reference>
<feature type="transmembrane region" description="Helical" evidence="5">
    <location>
        <begin position="55"/>
        <end position="81"/>
    </location>
</feature>
<dbReference type="InParanoid" id="A5DDK5"/>
<feature type="transmembrane region" description="Helical" evidence="5">
    <location>
        <begin position="144"/>
        <end position="163"/>
    </location>
</feature>
<dbReference type="InterPro" id="IPR050598">
    <property type="entry name" value="AminoAcid_Transporter"/>
</dbReference>
<dbReference type="Gene3D" id="1.20.1740.10">
    <property type="entry name" value="Amino acid/polyamine transporter I"/>
    <property type="match status" value="1"/>
</dbReference>
<feature type="transmembrane region" description="Helical" evidence="5">
    <location>
        <begin position="517"/>
        <end position="535"/>
    </location>
</feature>
<comment type="subcellular location">
    <subcellularLocation>
        <location evidence="1">Membrane</location>
        <topology evidence="1">Multi-pass membrane protein</topology>
    </subcellularLocation>
</comment>
<feature type="transmembrane region" description="Helical" evidence="5">
    <location>
        <begin position="282"/>
        <end position="299"/>
    </location>
</feature>
<organism evidence="6 7">
    <name type="scientific">Meyerozyma guilliermondii (strain ATCC 6260 / CBS 566 / DSM 6381 / JCM 1539 / NBRC 10279 / NRRL Y-324)</name>
    <name type="common">Yeast</name>
    <name type="synonym">Candida guilliermondii</name>
    <dbReference type="NCBI Taxonomy" id="294746"/>
    <lineage>
        <taxon>Eukaryota</taxon>
        <taxon>Fungi</taxon>
        <taxon>Dikarya</taxon>
        <taxon>Ascomycota</taxon>
        <taxon>Saccharomycotina</taxon>
        <taxon>Pichiomycetes</taxon>
        <taxon>Debaryomycetaceae</taxon>
        <taxon>Meyerozyma</taxon>
    </lineage>
</organism>